<organism evidence="9 10">
    <name type="scientific">Brotocaccenecus cirricatena</name>
    <dbReference type="NCBI Taxonomy" id="3064195"/>
    <lineage>
        <taxon>Bacteria</taxon>
        <taxon>Bacillati</taxon>
        <taxon>Bacillota</taxon>
        <taxon>Clostridia</taxon>
        <taxon>Eubacteriales</taxon>
        <taxon>Oscillospiraceae</taxon>
        <taxon>Brotocaccenecus</taxon>
    </lineage>
</organism>
<feature type="domain" description="ABC transmembrane type-1" evidence="8">
    <location>
        <begin position="51"/>
        <end position="235"/>
    </location>
</feature>
<evidence type="ECO:0000256" key="7">
    <source>
        <dbReference type="RuleBase" id="RU363032"/>
    </source>
</evidence>
<feature type="transmembrane region" description="Helical" evidence="7">
    <location>
        <begin position="119"/>
        <end position="139"/>
    </location>
</feature>
<dbReference type="PROSITE" id="PS50928">
    <property type="entry name" value="ABC_TM1"/>
    <property type="match status" value="1"/>
</dbReference>
<evidence type="ECO:0000256" key="1">
    <source>
        <dbReference type="ARBA" id="ARBA00004651"/>
    </source>
</evidence>
<dbReference type="Gene3D" id="1.10.3720.10">
    <property type="entry name" value="MetI-like"/>
    <property type="match status" value="1"/>
</dbReference>
<feature type="transmembrane region" description="Helical" evidence="7">
    <location>
        <begin position="90"/>
        <end position="113"/>
    </location>
</feature>
<proteinExistence type="inferred from homology"/>
<evidence type="ECO:0000313" key="9">
    <source>
        <dbReference type="EMBL" id="MCC2129627.1"/>
    </source>
</evidence>
<keyword evidence="2 7" id="KW-0813">Transport</keyword>
<evidence type="ECO:0000256" key="4">
    <source>
        <dbReference type="ARBA" id="ARBA00022692"/>
    </source>
</evidence>
<feature type="transmembrane region" description="Helical" evidence="7">
    <location>
        <begin position="51"/>
        <end position="78"/>
    </location>
</feature>
<keyword evidence="6 7" id="KW-0472">Membrane</keyword>
<dbReference type="SUPFAM" id="SSF161098">
    <property type="entry name" value="MetI-like"/>
    <property type="match status" value="1"/>
</dbReference>
<dbReference type="InterPro" id="IPR035906">
    <property type="entry name" value="MetI-like_sf"/>
</dbReference>
<evidence type="ECO:0000313" key="10">
    <source>
        <dbReference type="Proteomes" id="UP001199319"/>
    </source>
</evidence>
<reference evidence="9" key="1">
    <citation type="submission" date="2021-10" db="EMBL/GenBank/DDBJ databases">
        <title>Anaerobic single-cell dispensing facilitates the cultivation of human gut bacteria.</title>
        <authorList>
            <person name="Afrizal A."/>
        </authorList>
    </citation>
    <scope>NUCLEOTIDE SEQUENCE</scope>
    <source>
        <strain evidence="9">CLA-AA-H272</strain>
    </source>
</reference>
<evidence type="ECO:0000256" key="5">
    <source>
        <dbReference type="ARBA" id="ARBA00022989"/>
    </source>
</evidence>
<dbReference type="EMBL" id="JAJEPW010000023">
    <property type="protein sequence ID" value="MCC2129627.1"/>
    <property type="molecule type" value="Genomic_DNA"/>
</dbReference>
<dbReference type="GO" id="GO:0005886">
    <property type="term" value="C:plasma membrane"/>
    <property type="evidence" value="ECO:0007669"/>
    <property type="project" value="UniProtKB-SubCell"/>
</dbReference>
<name>A0AAE3AF68_9FIRM</name>
<dbReference type="PANTHER" id="PTHR30151">
    <property type="entry name" value="ALKANE SULFONATE ABC TRANSPORTER-RELATED, MEMBRANE SUBUNIT"/>
    <property type="match status" value="1"/>
</dbReference>
<comment type="caution">
    <text evidence="9">The sequence shown here is derived from an EMBL/GenBank/DDBJ whole genome shotgun (WGS) entry which is preliminary data.</text>
</comment>
<evidence type="ECO:0000256" key="6">
    <source>
        <dbReference type="ARBA" id="ARBA00023136"/>
    </source>
</evidence>
<evidence type="ECO:0000259" key="8">
    <source>
        <dbReference type="PROSITE" id="PS50928"/>
    </source>
</evidence>
<comment type="similarity">
    <text evidence="7">Belongs to the binding-protein-dependent transport system permease family.</text>
</comment>
<accession>A0AAE3AF68</accession>
<gene>
    <name evidence="9" type="ORF">LKD37_08880</name>
</gene>
<dbReference type="Proteomes" id="UP001199319">
    <property type="component" value="Unassembled WGS sequence"/>
</dbReference>
<protein>
    <submittedName>
        <fullName evidence="9">ABC transporter permease subunit</fullName>
    </submittedName>
</protein>
<sequence>MQRPALQKCIAVALALLVWQGAAMAVGLDLLLPSPWQVACRLWSVWREPGFFATVAFSLLRISGGFALGLVLGVLLAVAAGRLRVLELLLWPYVTAIKSVPVASFIIICLIWMSTRQLAVFISFLMVFPVIYSNTLQGIKSADGALLEMARVYRVPFSRRLGYIYAPQVKPFLLSGCSVALGMSWKSGVAAEVIGVVGGSIGERLYEAKVYFQMTDLLAWTVVIVVCSVGFEKLVLWLLRRGFAAWEGR</sequence>
<keyword evidence="10" id="KW-1185">Reference proteome</keyword>
<comment type="subcellular location">
    <subcellularLocation>
        <location evidence="1 7">Cell membrane</location>
        <topology evidence="1 7">Multi-pass membrane protein</topology>
    </subcellularLocation>
</comment>
<dbReference type="CDD" id="cd06261">
    <property type="entry name" value="TM_PBP2"/>
    <property type="match status" value="1"/>
</dbReference>
<dbReference type="InterPro" id="IPR000515">
    <property type="entry name" value="MetI-like"/>
</dbReference>
<evidence type="ECO:0000256" key="3">
    <source>
        <dbReference type="ARBA" id="ARBA00022475"/>
    </source>
</evidence>
<evidence type="ECO:0000256" key="2">
    <source>
        <dbReference type="ARBA" id="ARBA00022448"/>
    </source>
</evidence>
<dbReference type="PANTHER" id="PTHR30151:SF0">
    <property type="entry name" value="ABC TRANSPORTER PERMEASE PROTEIN MJ0413-RELATED"/>
    <property type="match status" value="1"/>
</dbReference>
<keyword evidence="5 7" id="KW-1133">Transmembrane helix</keyword>
<dbReference type="AlphaFoldDB" id="A0AAE3AF68"/>
<dbReference type="GO" id="GO:0055085">
    <property type="term" value="P:transmembrane transport"/>
    <property type="evidence" value="ECO:0007669"/>
    <property type="project" value="InterPro"/>
</dbReference>
<dbReference type="RefSeq" id="WP_302928905.1">
    <property type="nucleotide sequence ID" value="NZ_JAJEPW010000023.1"/>
</dbReference>
<keyword evidence="3" id="KW-1003">Cell membrane</keyword>
<dbReference type="Pfam" id="PF00528">
    <property type="entry name" value="BPD_transp_1"/>
    <property type="match status" value="1"/>
</dbReference>
<feature type="transmembrane region" description="Helical" evidence="7">
    <location>
        <begin position="217"/>
        <end position="239"/>
    </location>
</feature>
<keyword evidence="4 7" id="KW-0812">Transmembrane</keyword>